<keyword evidence="1" id="KW-1003">Cell membrane</keyword>
<evidence type="ECO:0000313" key="4">
    <source>
        <dbReference type="Proteomes" id="UP000199165"/>
    </source>
</evidence>
<dbReference type="AlphaFoldDB" id="A0A1I6ZAD6"/>
<feature type="transmembrane region" description="Helical" evidence="1">
    <location>
        <begin position="79"/>
        <end position="98"/>
    </location>
</feature>
<feature type="transmembrane region" description="Helical" evidence="1">
    <location>
        <begin position="56"/>
        <end position="73"/>
    </location>
</feature>
<evidence type="ECO:0000313" key="3">
    <source>
        <dbReference type="EMBL" id="SFT59657.1"/>
    </source>
</evidence>
<sequence length="368" mass="37780">MTMTATTEVLVRTPLAQTAQQGVVGTGETVVFWILGPLALLGALGMVFARSAVHSALWLVLTMLSLGVLYMAQSAQFLGFTQIIVYTGAIMMLFLFVLMMVGRDASDSVVEVLRGQRLAAGVLGVALAVLLVSGLARSLDAVVPAAPLNPWSPGGGAAGGLGQVIFTDYLFPFELTSALLITASIGAMVLAYGGKGRKPRMTQRETVEARFQGRYARPSPLPGPGVYATANSVATPALLPDGSVAEDSLSEILDNTPVERLRPDRDAVSGSAPPPDAHALTGTGHREHGTDRGTSESTSDSNGEETPDGGSGDGTPGEGGGKNGSGGHTGSNGSTGSRNDPRSPDDAQSPDDTAHPDAGSSSPEEVRQ</sequence>
<keyword evidence="1" id="KW-0874">Quinone</keyword>
<feature type="compositionally biased region" description="Polar residues" evidence="2">
    <location>
        <begin position="359"/>
        <end position="368"/>
    </location>
</feature>
<keyword evidence="1" id="KW-1133">Transmembrane helix</keyword>
<dbReference type="NCBIfam" id="NF005165">
    <property type="entry name" value="PRK06638.1-5"/>
    <property type="match status" value="1"/>
</dbReference>
<dbReference type="Pfam" id="PF00499">
    <property type="entry name" value="Oxidored_q3"/>
    <property type="match status" value="1"/>
</dbReference>
<organism evidence="3 4">
    <name type="scientific">Actinopolyspora righensis</name>
    <dbReference type="NCBI Taxonomy" id="995060"/>
    <lineage>
        <taxon>Bacteria</taxon>
        <taxon>Bacillati</taxon>
        <taxon>Actinomycetota</taxon>
        <taxon>Actinomycetes</taxon>
        <taxon>Actinopolysporales</taxon>
        <taxon>Actinopolysporaceae</taxon>
        <taxon>Actinopolyspora</taxon>
        <taxon>Actinopolyspora alba group</taxon>
    </lineage>
</organism>
<evidence type="ECO:0000256" key="1">
    <source>
        <dbReference type="RuleBase" id="RU004429"/>
    </source>
</evidence>
<feature type="transmembrane region" description="Helical" evidence="1">
    <location>
        <begin position="118"/>
        <end position="136"/>
    </location>
</feature>
<dbReference type="InterPro" id="IPR001457">
    <property type="entry name" value="NADH_UbQ/plastoQ_OxRdtase_su6"/>
</dbReference>
<dbReference type="GO" id="GO:0005886">
    <property type="term" value="C:plasma membrane"/>
    <property type="evidence" value="ECO:0007669"/>
    <property type="project" value="UniProtKB-SubCell"/>
</dbReference>
<keyword evidence="1" id="KW-0812">Transmembrane</keyword>
<name>A0A1I6ZAD6_9ACTN</name>
<accession>A0A1I6ZAD6</accession>
<dbReference type="Proteomes" id="UP000199165">
    <property type="component" value="Unassembled WGS sequence"/>
</dbReference>
<dbReference type="GO" id="GO:0048038">
    <property type="term" value="F:quinone binding"/>
    <property type="evidence" value="ECO:0007669"/>
    <property type="project" value="UniProtKB-UniRule"/>
</dbReference>
<feature type="compositionally biased region" description="Basic and acidic residues" evidence="2">
    <location>
        <begin position="284"/>
        <end position="294"/>
    </location>
</feature>
<comment type="subcellular location">
    <subcellularLocation>
        <location evidence="1">Cell membrane</location>
        <topology evidence="1">Multi-pass membrane protein</topology>
    </subcellularLocation>
</comment>
<feature type="region of interest" description="Disordered" evidence="2">
    <location>
        <begin position="255"/>
        <end position="368"/>
    </location>
</feature>
<keyword evidence="1" id="KW-0520">NAD</keyword>
<evidence type="ECO:0000256" key="2">
    <source>
        <dbReference type="SAM" id="MobiDB-lite"/>
    </source>
</evidence>
<feature type="compositionally biased region" description="Gly residues" evidence="2">
    <location>
        <begin position="309"/>
        <end position="330"/>
    </location>
</feature>
<keyword evidence="1" id="KW-0472">Membrane</keyword>
<proteinExistence type="inferred from homology"/>
<keyword evidence="4" id="KW-1185">Reference proteome</keyword>
<dbReference type="GO" id="GO:0008137">
    <property type="term" value="F:NADH dehydrogenase (ubiquinone) activity"/>
    <property type="evidence" value="ECO:0007669"/>
    <property type="project" value="UniProtKB-UniRule"/>
</dbReference>
<dbReference type="Gene3D" id="1.20.120.1200">
    <property type="entry name" value="NADH-ubiquinone/plastoquinone oxidoreductase chain 6, subunit NuoJ"/>
    <property type="match status" value="1"/>
</dbReference>
<protein>
    <recommendedName>
        <fullName evidence="1">NADH-quinone oxidoreductase subunit J</fullName>
        <ecNumber evidence="1">7.1.1.-</ecNumber>
    </recommendedName>
</protein>
<reference evidence="4" key="1">
    <citation type="submission" date="2016-10" db="EMBL/GenBank/DDBJ databases">
        <authorList>
            <person name="Varghese N."/>
            <person name="Submissions S."/>
        </authorList>
    </citation>
    <scope>NUCLEOTIDE SEQUENCE [LARGE SCALE GENOMIC DNA]</scope>
    <source>
        <strain evidence="4">DSM 45501</strain>
    </source>
</reference>
<feature type="transmembrane region" description="Helical" evidence="1">
    <location>
        <begin position="30"/>
        <end position="49"/>
    </location>
</feature>
<dbReference type="EMBL" id="FPAT01000004">
    <property type="protein sequence ID" value="SFT59657.1"/>
    <property type="molecule type" value="Genomic_DNA"/>
</dbReference>
<dbReference type="EC" id="7.1.1.-" evidence="1"/>
<gene>
    <name evidence="3" type="ORF">SAMN04487904_104146</name>
</gene>
<dbReference type="STRING" id="995060.SAMN04487904_104146"/>
<dbReference type="PANTHER" id="PTHR33269:SF19">
    <property type="entry name" value="NADH-QUINONE OXIDOREDUCTASE SUBUNIT J"/>
    <property type="match status" value="1"/>
</dbReference>
<feature type="compositionally biased region" description="Basic and acidic residues" evidence="2">
    <location>
        <begin position="257"/>
        <end position="267"/>
    </location>
</feature>
<comment type="function">
    <text evidence="1">NDH-1 shuttles electrons from NADH, via FMN and iron-sulfur (Fe-S) centers, to quinones in the respiratory chain. Couples the redox reaction to proton translocation (for every two electrons transferred, four hydrogen ions are translocated across the cytoplasmic membrane), and thus conserves the redox energy in a proton gradient.</text>
</comment>
<dbReference type="PANTHER" id="PTHR33269">
    <property type="entry name" value="NADH-UBIQUINONE OXIDOREDUCTASE CHAIN 6"/>
    <property type="match status" value="1"/>
</dbReference>
<comment type="similarity">
    <text evidence="1">Belongs to the complex I subunit 6 family.</text>
</comment>
<comment type="catalytic activity">
    <reaction evidence="1">
        <text>a quinone + NADH + 5 H(+)(in) = a quinol + NAD(+) + 4 H(+)(out)</text>
        <dbReference type="Rhea" id="RHEA:57888"/>
        <dbReference type="ChEBI" id="CHEBI:15378"/>
        <dbReference type="ChEBI" id="CHEBI:24646"/>
        <dbReference type="ChEBI" id="CHEBI:57540"/>
        <dbReference type="ChEBI" id="CHEBI:57945"/>
        <dbReference type="ChEBI" id="CHEBI:132124"/>
    </reaction>
</comment>
<feature type="transmembrane region" description="Helical" evidence="1">
    <location>
        <begin position="175"/>
        <end position="194"/>
    </location>
</feature>
<dbReference type="InterPro" id="IPR042106">
    <property type="entry name" value="Nuo/plastoQ_OxRdtase_6_NuoJ"/>
</dbReference>